<gene>
    <name evidence="6" type="ORF">CVV64_07105</name>
</gene>
<proteinExistence type="inferred from homology"/>
<sequence>MVCSQGRTTLIQMNSRIIQTISCLLLLAGLLFQTRQLFAPRKDLTGMSKSNPIAGIAGKKTETDVRDYNESGQKQDSVSQKNGEPLTIDSIPRLSIIQGTHGKENSAKLNNNLESTANSISTSSSEKSAIETPKSSPDDSIFSITNKKSICFTEGISSFPVTFNPLLARDVNSRKAISLIFASMVRYDPELHICGDLAESWVIDRDTGTLTFNIRKNAFWHNGNPVTAEDVKETFEAAWRLRKNGKMPDGLDMIRQVTVIDEKTISVLYKSPWARMLDVWTLPIVSSGEARAMFPDQISSSLTADSIKGISDIPMGSGPFIPSRTDGANYFSLIANHRYHLGDPAIDTYTLKVINISKSPEKAEEIDLIELPAGFDPSGKWASEADLFIREFQSNDCEWIWFNLSRKPFSERNFRTALAIAVDRQSLLKDLGTRALLANGPFLPLSWASNPDIMLPEYDPQEAREKIQSILNNGLHIPSFTILTDDSNPWRQRAASSLARAWTECGLTTKVVILPWNKLVERIVAKDFSVVLVGFELGMDPDQASIWHSSPNIGLYNISSFKSDDTDRLIEQGRCSLSTDSRRSIYHSMHEILARELPCIFLFSPYRRYAISDRSRNLILGKLGHRVNFHLWKPEN</sequence>
<feature type="region of interest" description="Disordered" evidence="4">
    <location>
        <begin position="54"/>
        <end position="86"/>
    </location>
</feature>
<feature type="domain" description="Solute-binding protein family 5" evidence="5">
    <location>
        <begin position="195"/>
        <end position="548"/>
    </location>
</feature>
<evidence type="ECO:0000256" key="3">
    <source>
        <dbReference type="ARBA" id="ARBA00022729"/>
    </source>
</evidence>
<feature type="compositionally biased region" description="Basic and acidic residues" evidence="4">
    <location>
        <begin position="59"/>
        <end position="69"/>
    </location>
</feature>
<organism evidence="6 7">
    <name type="scientific">Candidatus Wallbacteria bacterium HGW-Wallbacteria-1</name>
    <dbReference type="NCBI Taxonomy" id="2013854"/>
    <lineage>
        <taxon>Bacteria</taxon>
        <taxon>Candidatus Walliibacteriota</taxon>
    </lineage>
</organism>
<dbReference type="InterPro" id="IPR000914">
    <property type="entry name" value="SBP_5_dom"/>
</dbReference>
<evidence type="ECO:0000259" key="5">
    <source>
        <dbReference type="Pfam" id="PF00496"/>
    </source>
</evidence>
<dbReference type="AlphaFoldDB" id="A0A2N1PT63"/>
<evidence type="ECO:0000313" key="7">
    <source>
        <dbReference type="Proteomes" id="UP000233256"/>
    </source>
</evidence>
<dbReference type="InterPro" id="IPR039424">
    <property type="entry name" value="SBP_5"/>
</dbReference>
<feature type="region of interest" description="Disordered" evidence="4">
    <location>
        <begin position="118"/>
        <end position="138"/>
    </location>
</feature>
<dbReference type="Gene3D" id="3.40.190.10">
    <property type="entry name" value="Periplasmic binding protein-like II"/>
    <property type="match status" value="1"/>
</dbReference>
<dbReference type="EMBL" id="PGXC01000003">
    <property type="protein sequence ID" value="PKK91516.1"/>
    <property type="molecule type" value="Genomic_DNA"/>
</dbReference>
<dbReference type="PANTHER" id="PTHR30290:SF9">
    <property type="entry name" value="OLIGOPEPTIDE-BINDING PROTEIN APPA"/>
    <property type="match status" value="1"/>
</dbReference>
<evidence type="ECO:0000256" key="1">
    <source>
        <dbReference type="ARBA" id="ARBA00005695"/>
    </source>
</evidence>
<dbReference type="Pfam" id="PF00496">
    <property type="entry name" value="SBP_bac_5"/>
    <property type="match status" value="1"/>
</dbReference>
<dbReference type="Gene3D" id="3.10.105.10">
    <property type="entry name" value="Dipeptide-binding Protein, Domain 3"/>
    <property type="match status" value="1"/>
</dbReference>
<comment type="similarity">
    <text evidence="1">Belongs to the bacterial solute-binding protein 5 family.</text>
</comment>
<feature type="compositionally biased region" description="Polar residues" evidence="4">
    <location>
        <begin position="70"/>
        <end position="82"/>
    </location>
</feature>
<keyword evidence="3" id="KW-0732">Signal</keyword>
<evidence type="ECO:0000313" key="6">
    <source>
        <dbReference type="EMBL" id="PKK91516.1"/>
    </source>
</evidence>
<name>A0A2N1PT63_9BACT</name>
<dbReference type="SUPFAM" id="SSF53850">
    <property type="entry name" value="Periplasmic binding protein-like II"/>
    <property type="match status" value="1"/>
</dbReference>
<dbReference type="GO" id="GO:0015833">
    <property type="term" value="P:peptide transport"/>
    <property type="evidence" value="ECO:0007669"/>
    <property type="project" value="TreeGrafter"/>
</dbReference>
<dbReference type="Gene3D" id="3.90.76.10">
    <property type="entry name" value="Dipeptide-binding Protein, Domain 1"/>
    <property type="match status" value="1"/>
</dbReference>
<evidence type="ECO:0000256" key="4">
    <source>
        <dbReference type="SAM" id="MobiDB-lite"/>
    </source>
</evidence>
<dbReference type="GO" id="GO:1904680">
    <property type="term" value="F:peptide transmembrane transporter activity"/>
    <property type="evidence" value="ECO:0007669"/>
    <property type="project" value="TreeGrafter"/>
</dbReference>
<comment type="caution">
    <text evidence="6">The sequence shown here is derived from an EMBL/GenBank/DDBJ whole genome shotgun (WGS) entry which is preliminary data.</text>
</comment>
<dbReference type="PANTHER" id="PTHR30290">
    <property type="entry name" value="PERIPLASMIC BINDING COMPONENT OF ABC TRANSPORTER"/>
    <property type="match status" value="1"/>
</dbReference>
<keyword evidence="2" id="KW-0813">Transport</keyword>
<accession>A0A2N1PT63</accession>
<reference evidence="6 7" key="1">
    <citation type="journal article" date="2017" name="ISME J.">
        <title>Potential for microbial H2 and metal transformations associated with novel bacteria and archaea in deep terrestrial subsurface sediments.</title>
        <authorList>
            <person name="Hernsdorf A.W."/>
            <person name="Amano Y."/>
            <person name="Miyakawa K."/>
            <person name="Ise K."/>
            <person name="Suzuki Y."/>
            <person name="Anantharaman K."/>
            <person name="Probst A."/>
            <person name="Burstein D."/>
            <person name="Thomas B.C."/>
            <person name="Banfield J.F."/>
        </authorList>
    </citation>
    <scope>NUCLEOTIDE SEQUENCE [LARGE SCALE GENOMIC DNA]</scope>
    <source>
        <strain evidence="6">HGW-Wallbacteria-1</strain>
    </source>
</reference>
<protein>
    <recommendedName>
        <fullName evidence="5">Solute-binding protein family 5 domain-containing protein</fullName>
    </recommendedName>
</protein>
<evidence type="ECO:0000256" key="2">
    <source>
        <dbReference type="ARBA" id="ARBA00022448"/>
    </source>
</evidence>
<dbReference type="Proteomes" id="UP000233256">
    <property type="component" value="Unassembled WGS sequence"/>
</dbReference>
<feature type="compositionally biased region" description="Low complexity" evidence="4">
    <location>
        <begin position="118"/>
        <end position="132"/>
    </location>
</feature>